<sequence>MDLKEFIIETISGIVDATDQLQTSYEPTGTIINPPVSNSERDLYEEGSSKHRYRRVEVVEFDVAVSAASETGAGGKVGIKILSIEAGADGNHSRKNEEASRVRFSIPIALKPSSAEAANKEASKKRRRSANEMANNYK</sequence>
<accession>A0ABX2IQB6</accession>
<evidence type="ECO:0000313" key="2">
    <source>
        <dbReference type="EMBL" id="NSX55053.1"/>
    </source>
</evidence>
<name>A0ABX2IQB6_9RHOB</name>
<dbReference type="RefSeq" id="WP_174137680.1">
    <property type="nucleotide sequence ID" value="NZ_JABUFE010000004.1"/>
</dbReference>
<feature type="region of interest" description="Disordered" evidence="1">
    <location>
        <begin position="113"/>
        <end position="138"/>
    </location>
</feature>
<proteinExistence type="predicted"/>
<gene>
    <name evidence="2" type="ORF">HRQ87_09595</name>
</gene>
<dbReference type="Proteomes" id="UP000777935">
    <property type="component" value="Unassembled WGS sequence"/>
</dbReference>
<protein>
    <submittedName>
        <fullName evidence="2">Uncharacterized protein</fullName>
    </submittedName>
</protein>
<organism evidence="2 3">
    <name type="scientific">Parasulfitobacter algicola</name>
    <dbReference type="NCBI Taxonomy" id="2614809"/>
    <lineage>
        <taxon>Bacteria</taxon>
        <taxon>Pseudomonadati</taxon>
        <taxon>Pseudomonadota</taxon>
        <taxon>Alphaproteobacteria</taxon>
        <taxon>Rhodobacterales</taxon>
        <taxon>Roseobacteraceae</taxon>
        <taxon>Parasulfitobacter</taxon>
    </lineage>
</organism>
<comment type="caution">
    <text evidence="2">The sequence shown here is derived from an EMBL/GenBank/DDBJ whole genome shotgun (WGS) entry which is preliminary data.</text>
</comment>
<evidence type="ECO:0000256" key="1">
    <source>
        <dbReference type="SAM" id="MobiDB-lite"/>
    </source>
</evidence>
<evidence type="ECO:0000313" key="3">
    <source>
        <dbReference type="Proteomes" id="UP000777935"/>
    </source>
</evidence>
<reference evidence="2 3" key="1">
    <citation type="submission" date="2020-06" db="EMBL/GenBank/DDBJ databases">
        <title>Sulfitobacter algicola sp. nov., isolated from green algae.</title>
        <authorList>
            <person name="Wang C."/>
        </authorList>
    </citation>
    <scope>NUCLEOTIDE SEQUENCE [LARGE SCALE GENOMIC DNA]</scope>
    <source>
        <strain evidence="2 3">1151</strain>
    </source>
</reference>
<keyword evidence="3" id="KW-1185">Reference proteome</keyword>
<dbReference type="EMBL" id="JABUFE010000004">
    <property type="protein sequence ID" value="NSX55053.1"/>
    <property type="molecule type" value="Genomic_DNA"/>
</dbReference>